<dbReference type="Proteomes" id="UP001627154">
    <property type="component" value="Unassembled WGS sequence"/>
</dbReference>
<sequence>MIRLIHTICAKSLSYILYKPRSWRSTTSKIKRRKARARLESESCPSASILHHIAASHLRRACSMPFIRCVYTYLYVLFYGRRAPLAFVTDSTSSLPPRDDLCSLAYCTPRSCEVYKF</sequence>
<dbReference type="AlphaFoldDB" id="A0ABD2WIZ1"/>
<name>A0ABD2WIZ1_9HYME</name>
<evidence type="ECO:0000313" key="2">
    <source>
        <dbReference type="Proteomes" id="UP001627154"/>
    </source>
</evidence>
<keyword evidence="2" id="KW-1185">Reference proteome</keyword>
<protein>
    <submittedName>
        <fullName evidence="1">Uncharacterized protein</fullName>
    </submittedName>
</protein>
<evidence type="ECO:0000313" key="1">
    <source>
        <dbReference type="EMBL" id="KAL3392584.1"/>
    </source>
</evidence>
<gene>
    <name evidence="1" type="ORF">TKK_012898</name>
</gene>
<reference evidence="1 2" key="1">
    <citation type="journal article" date="2024" name="bioRxiv">
        <title>A reference genome for Trichogramma kaykai: A tiny desert-dwelling parasitoid wasp with competing sex-ratio distorters.</title>
        <authorList>
            <person name="Culotta J."/>
            <person name="Lindsey A.R."/>
        </authorList>
    </citation>
    <scope>NUCLEOTIDE SEQUENCE [LARGE SCALE GENOMIC DNA]</scope>
    <source>
        <strain evidence="1 2">KSX58</strain>
    </source>
</reference>
<proteinExistence type="predicted"/>
<comment type="caution">
    <text evidence="1">The sequence shown here is derived from an EMBL/GenBank/DDBJ whole genome shotgun (WGS) entry which is preliminary data.</text>
</comment>
<accession>A0ABD2WIZ1</accession>
<dbReference type="EMBL" id="JBJJXI010000103">
    <property type="protein sequence ID" value="KAL3392584.1"/>
    <property type="molecule type" value="Genomic_DNA"/>
</dbReference>
<organism evidence="1 2">
    <name type="scientific">Trichogramma kaykai</name>
    <dbReference type="NCBI Taxonomy" id="54128"/>
    <lineage>
        <taxon>Eukaryota</taxon>
        <taxon>Metazoa</taxon>
        <taxon>Ecdysozoa</taxon>
        <taxon>Arthropoda</taxon>
        <taxon>Hexapoda</taxon>
        <taxon>Insecta</taxon>
        <taxon>Pterygota</taxon>
        <taxon>Neoptera</taxon>
        <taxon>Endopterygota</taxon>
        <taxon>Hymenoptera</taxon>
        <taxon>Apocrita</taxon>
        <taxon>Proctotrupomorpha</taxon>
        <taxon>Chalcidoidea</taxon>
        <taxon>Trichogrammatidae</taxon>
        <taxon>Trichogramma</taxon>
    </lineage>
</organism>